<dbReference type="GO" id="GO:0003690">
    <property type="term" value="F:double-stranded DNA binding"/>
    <property type="evidence" value="ECO:0007669"/>
    <property type="project" value="UniProtKB-ARBA"/>
</dbReference>
<dbReference type="OrthoDB" id="7788172at2759"/>
<feature type="domain" description="C2H2-type" evidence="13">
    <location>
        <begin position="1336"/>
        <end position="1363"/>
    </location>
</feature>
<feature type="compositionally biased region" description="Basic and acidic residues" evidence="12">
    <location>
        <begin position="1472"/>
        <end position="1502"/>
    </location>
</feature>
<feature type="compositionally biased region" description="Basic and acidic residues" evidence="12">
    <location>
        <begin position="1850"/>
        <end position="1880"/>
    </location>
</feature>
<comment type="subcellular location">
    <subcellularLocation>
        <location evidence="1">Nucleus</location>
    </subcellularLocation>
</comment>
<evidence type="ECO:0000256" key="1">
    <source>
        <dbReference type="ARBA" id="ARBA00004123"/>
    </source>
</evidence>
<dbReference type="SUPFAM" id="SSF57667">
    <property type="entry name" value="beta-beta-alpha zinc fingers"/>
    <property type="match status" value="13"/>
</dbReference>
<keyword evidence="6" id="KW-0862">Zinc</keyword>
<dbReference type="InterPro" id="IPR013087">
    <property type="entry name" value="Znf_C2H2_type"/>
</dbReference>
<evidence type="ECO:0000256" key="10">
    <source>
        <dbReference type="ARBA" id="ARBA00023242"/>
    </source>
</evidence>
<feature type="region of interest" description="Disordered" evidence="12">
    <location>
        <begin position="570"/>
        <end position="594"/>
    </location>
</feature>
<dbReference type="STRING" id="7574.A0A1S3JKD5"/>
<dbReference type="KEGG" id="lak:106174013"/>
<evidence type="ECO:0000256" key="3">
    <source>
        <dbReference type="ARBA" id="ARBA00022723"/>
    </source>
</evidence>
<feature type="domain" description="C2H2-type" evidence="13">
    <location>
        <begin position="1686"/>
        <end position="1713"/>
    </location>
</feature>
<dbReference type="GO" id="GO:0005634">
    <property type="term" value="C:nucleus"/>
    <property type="evidence" value="ECO:0007669"/>
    <property type="project" value="UniProtKB-SubCell"/>
</dbReference>
<dbReference type="Gene3D" id="3.30.160.60">
    <property type="entry name" value="Classic Zinc Finger"/>
    <property type="match status" value="19"/>
</dbReference>
<feature type="domain" description="C2H2-type" evidence="13">
    <location>
        <begin position="957"/>
        <end position="985"/>
    </location>
</feature>
<dbReference type="PROSITE" id="PS50157">
    <property type="entry name" value="ZINC_FINGER_C2H2_2"/>
    <property type="match status" value="14"/>
</dbReference>
<protein>
    <submittedName>
        <fullName evidence="15">Zinc finger protein 91</fullName>
    </submittedName>
</protein>
<dbReference type="SMART" id="SM00355">
    <property type="entry name" value="ZnF_C2H2"/>
    <property type="match status" value="29"/>
</dbReference>
<feature type="domain" description="C2H2-type" evidence="13">
    <location>
        <begin position="924"/>
        <end position="952"/>
    </location>
</feature>
<evidence type="ECO:0000256" key="5">
    <source>
        <dbReference type="ARBA" id="ARBA00022771"/>
    </source>
</evidence>
<feature type="domain" description="C2H2-type" evidence="13">
    <location>
        <begin position="1714"/>
        <end position="1741"/>
    </location>
</feature>
<dbReference type="InParanoid" id="A0A1S3JKD5"/>
<keyword evidence="9" id="KW-0804">Transcription</keyword>
<accession>A0A1S3JKD5</accession>
<keyword evidence="5 11" id="KW-0863">Zinc-finger</keyword>
<dbReference type="InterPro" id="IPR003604">
    <property type="entry name" value="Matrin/U1-like-C_Znf_C2H2"/>
</dbReference>
<evidence type="ECO:0000313" key="14">
    <source>
        <dbReference type="Proteomes" id="UP000085678"/>
    </source>
</evidence>
<gene>
    <name evidence="15" type="primary">LOC106174013</name>
</gene>
<feature type="region of interest" description="Disordered" evidence="12">
    <location>
        <begin position="1920"/>
        <end position="1945"/>
    </location>
</feature>
<dbReference type="Pfam" id="PF12874">
    <property type="entry name" value="zf-met"/>
    <property type="match status" value="3"/>
</dbReference>
<feature type="region of interest" description="Disordered" evidence="12">
    <location>
        <begin position="221"/>
        <end position="486"/>
    </location>
</feature>
<keyword evidence="3" id="KW-0479">Metal-binding</keyword>
<keyword evidence="7" id="KW-0805">Transcription regulation</keyword>
<evidence type="ECO:0000256" key="11">
    <source>
        <dbReference type="PROSITE-ProRule" id="PRU00042"/>
    </source>
</evidence>
<dbReference type="Pfam" id="PF13912">
    <property type="entry name" value="zf-C2H2_6"/>
    <property type="match status" value="2"/>
</dbReference>
<dbReference type="Pfam" id="PF00096">
    <property type="entry name" value="zf-C2H2"/>
    <property type="match status" value="1"/>
</dbReference>
<dbReference type="GeneID" id="106174013"/>
<feature type="region of interest" description="Disordered" evidence="12">
    <location>
        <begin position="1461"/>
        <end position="1515"/>
    </location>
</feature>
<sequence length="1945" mass="218699">MMDLEEDNDPHICLNCNTTIVGLMNYITHKKSLCPAKKPSPARATTVSRSLPHETAAASNINNTTHINIYSNYTCTDTVALSNNFSSTDPVQERRSFVTTEGTATISDKDNLTCTEVTPVTTDFLFDFANAVTTFSAQTSSNSSVRNFGGEPSCSPIYTQSNLSLDVGDASNGFSLPVLSPPSDQPGKAQDSNIPLEEKDQDVKRPEDFFSSLNLQVKPRTTGKSVQTKDVVSYTPAENEKDKSLPISNLLENLGFCSDSENEEYDEESEELSGEEEEDESEDETWKPGSRPPRGHTGGKWEPGSRPPRGHTGGKWKPGSRPPRGHTGGKWEPGSRPPRGHTGGKWEPGSRPPRGHTGGKWKPGSRPPRGHTGGKWKPDTQQTRSQGGGKTIPNTVAEGGGKWKPSDSSSPPPCHTGGKWMPVETVGEKSTNTAQPGAPLGIHDGNTNLDQQPEDGAVNSSQREEPCSLDEWMDGDNSFSDFGEDDREKSINSVRLETEGKKHKKKVKIADSLDGKYYCQPCQKSFRTKYTYAYHFDSKNHKLNVKIASQHGDTNEKTFSDYSFRKNVEDSSDRVVESDRSGTGTAGIKHGSGNEIQDSVDGRYYCQPCQKSFINKYTHAYHCESNSHKLCVKVASVSKDSTEPFSHKTSANEGGTNNKANEQGDTTQGPSDIHNRRKTREETCSCEEEEGSVEGGREPSEADTEDYYSGTCDPDVNNKVNESHEWENAIGQGDANEDEDNDHDTKCGPDFVYSCVPCGRTFNSKYTYAYHLESGLHKRRSGPKEPEEKEDVKIICRPCDRVFHNKYNMARHLLTGLHCKKAKGHPEELNLIVRYQALMLRLSPYQCQICLFFCNSHSDLKIHMATADHVTKTWDLIGPMMCGICKFTCETNETMLKHMELAEHLKALKSTDRVCVIKESRFLINCKICGKKVHSASQLEKHLNTKHTNPPKEKHTPVCAQCGITCISNYALNIHVRRIHTKERPFHCNICQVSFFDHYTLFLHEMSIKHQKMCNQKNGENNKPKKKLESRDKAKKNGKKSLYKCRQCDYTVTVHAQLRQHFIQAHADAVQECKVCGITFCDKYKLKAHCNTSGHRRKEQLAEQADVHVFSCDICKRKFYSSKTYKKHLVSAHAESCGMDLMGSAHETQEKYKDFLSSIQQSRSKVPCPDCGKHVAPRYMESHLRVHTGELPFKCTQCSTCFSHVDTLRRHVYHVHLKEPRGTCNLCKKSFFTSHGYKVHMLSHDKNAVKQFVCDVCGAEFWTQSSLNLHQKNHQKNFQCPYENCRVKVAYKNDLKLHMRVHSNERPYLCDLCGYAGKGQQALTRHRRTHTGERNYSCDYCPYKSTDCTKMKRHMRIHIGSKPFKCPYCEYSCNTLENVRKHILKSKKHKDCFVYPCRFCSYGSNSSKEFKSHILSEHKDQISDSGTIDVVSVYSGLYVKIEDLKAPAEGMKIFQVKEHTGSSYNTGKKKGAGGEKQRSKLKRKCENDHSYDALSKKTRGNESADVPTAVSTSESAINADGPHIITDSIGDEVTVVINFTNSNDHRTTGSSVFTPAGNTNNKNGRQSELPFKCTQCSTCFSHVDTLRRHVYHVHLKEPRGTCNLCKKSFFTSHGYKVHMLSHDKNAVKQFVCDVCGAEFWTQSSLNLHQKNHQKNFQCPYENCRVKVAYKNDLKLHMRVHSNERPYLCDLCGYAGKGQQALTRHRRTHTGERNYSCDYCPYKSTDCTKMKRHMRIHIGSKPFKCPYCEYSCNTLENVRKHILKSKKHKDCFVYPCRFCSYGSNSSKEFKSHILNVHKDQISDSDTIDVVSVYSGLYVKIEDLKAPAEGMKIFQVKEHTGSSYNTGKKKGAGGEKQRSKLKRKCENDHSYDALSKKTRGNESADVPTAVSSSASAINGDGPHIITDSIGDEVTVVINFTNSNDHRTTGSSVFTPAGNMNNKNGRQK</sequence>
<reference evidence="15" key="1">
    <citation type="submission" date="2025-08" db="UniProtKB">
        <authorList>
            <consortium name="RefSeq"/>
        </authorList>
    </citation>
    <scope>IDENTIFICATION</scope>
    <source>
        <tissue evidence="15">Gonads</tissue>
    </source>
</reference>
<evidence type="ECO:0000313" key="15">
    <source>
        <dbReference type="RefSeq" id="XP_013410837.1"/>
    </source>
</evidence>
<feature type="domain" description="C2H2-type" evidence="13">
    <location>
        <begin position="1278"/>
        <end position="1307"/>
    </location>
</feature>
<proteinExistence type="inferred from homology"/>
<dbReference type="InterPro" id="IPR050888">
    <property type="entry name" value="ZnF_C2H2-type_TF"/>
</dbReference>
<feature type="compositionally biased region" description="Basic and acidic residues" evidence="12">
    <location>
        <begin position="1020"/>
        <end position="1032"/>
    </location>
</feature>
<evidence type="ECO:0000256" key="2">
    <source>
        <dbReference type="ARBA" id="ARBA00006991"/>
    </source>
</evidence>
<keyword evidence="4" id="KW-0677">Repeat</keyword>
<keyword evidence="14" id="KW-1185">Reference proteome</keyword>
<dbReference type="InterPro" id="IPR036236">
    <property type="entry name" value="Znf_C2H2_sf"/>
</dbReference>
<feature type="region of interest" description="Disordered" evidence="12">
    <location>
        <begin position="1014"/>
        <end position="1038"/>
    </location>
</feature>
<evidence type="ECO:0000256" key="4">
    <source>
        <dbReference type="ARBA" id="ARBA00022737"/>
    </source>
</evidence>
<dbReference type="PANTHER" id="PTHR24406">
    <property type="entry name" value="TRANSCRIPTIONAL REPRESSOR CTCFL-RELATED"/>
    <property type="match status" value="1"/>
</dbReference>
<evidence type="ECO:0000259" key="13">
    <source>
        <dbReference type="PROSITE" id="PS50157"/>
    </source>
</evidence>
<feature type="domain" description="C2H2-type" evidence="13">
    <location>
        <begin position="1656"/>
        <end position="1685"/>
    </location>
</feature>
<feature type="compositionally biased region" description="Acidic residues" evidence="12">
    <location>
        <begin position="260"/>
        <end position="283"/>
    </location>
</feature>
<keyword evidence="10" id="KW-0539">Nucleus</keyword>
<name>A0A1S3JKD5_LINAN</name>
<feature type="compositionally biased region" description="Polar residues" evidence="12">
    <location>
        <begin position="647"/>
        <end position="670"/>
    </location>
</feature>
<feature type="region of interest" description="Disordered" evidence="12">
    <location>
        <begin position="174"/>
        <end position="204"/>
    </location>
</feature>
<evidence type="ECO:0000256" key="7">
    <source>
        <dbReference type="ARBA" id="ARBA00023015"/>
    </source>
</evidence>
<dbReference type="FunFam" id="3.30.160.60:FF:001370">
    <property type="entry name" value="Zinc finger protein"/>
    <property type="match status" value="2"/>
</dbReference>
<dbReference type="Proteomes" id="UP000085678">
    <property type="component" value="Unplaced"/>
</dbReference>
<feature type="domain" description="C2H2-type" evidence="13">
    <location>
        <begin position="1193"/>
        <end position="1221"/>
    </location>
</feature>
<feature type="domain" description="C2H2-type" evidence="13">
    <location>
        <begin position="1308"/>
        <end position="1335"/>
    </location>
</feature>
<organism evidence="14 15">
    <name type="scientific">Lingula anatina</name>
    <name type="common">Brachiopod</name>
    <name type="synonym">Lingula unguis</name>
    <dbReference type="NCBI Taxonomy" id="7574"/>
    <lineage>
        <taxon>Eukaryota</taxon>
        <taxon>Metazoa</taxon>
        <taxon>Spiralia</taxon>
        <taxon>Lophotrochozoa</taxon>
        <taxon>Brachiopoda</taxon>
        <taxon>Linguliformea</taxon>
        <taxon>Lingulata</taxon>
        <taxon>Lingulida</taxon>
        <taxon>Linguloidea</taxon>
        <taxon>Lingulidae</taxon>
        <taxon>Lingula</taxon>
    </lineage>
</organism>
<comment type="similarity">
    <text evidence="2">Belongs to the krueppel C2H2-type zinc-finger protein family.</text>
</comment>
<evidence type="ECO:0000256" key="12">
    <source>
        <dbReference type="SAM" id="MobiDB-lite"/>
    </source>
</evidence>
<feature type="domain" description="C2H2-type" evidence="13">
    <location>
        <begin position="1252"/>
        <end position="1279"/>
    </location>
</feature>
<evidence type="ECO:0000256" key="8">
    <source>
        <dbReference type="ARBA" id="ARBA00023125"/>
    </source>
</evidence>
<feature type="compositionally biased region" description="Basic and acidic residues" evidence="12">
    <location>
        <begin position="570"/>
        <end position="580"/>
    </location>
</feature>
<evidence type="ECO:0000256" key="9">
    <source>
        <dbReference type="ARBA" id="ARBA00023163"/>
    </source>
</evidence>
<evidence type="ECO:0000256" key="6">
    <source>
        <dbReference type="ARBA" id="ARBA00022833"/>
    </source>
</evidence>
<feature type="domain" description="C2H2-type" evidence="13">
    <location>
        <begin position="1571"/>
        <end position="1599"/>
    </location>
</feature>
<dbReference type="GO" id="GO:0008270">
    <property type="term" value="F:zinc ion binding"/>
    <property type="evidence" value="ECO:0007669"/>
    <property type="project" value="UniProtKB-KW"/>
</dbReference>
<feature type="domain" description="C2H2-type" evidence="13">
    <location>
        <begin position="1110"/>
        <end position="1134"/>
    </location>
</feature>
<keyword evidence="8" id="KW-0238">DNA-binding</keyword>
<dbReference type="SMART" id="SM00451">
    <property type="entry name" value="ZnF_U1"/>
    <property type="match status" value="6"/>
</dbReference>
<feature type="region of interest" description="Disordered" evidence="12">
    <location>
        <begin position="641"/>
        <end position="719"/>
    </location>
</feature>
<feature type="domain" description="C2H2-type" evidence="13">
    <location>
        <begin position="1630"/>
        <end position="1657"/>
    </location>
</feature>
<dbReference type="PROSITE" id="PS00028">
    <property type="entry name" value="ZINC_FINGER_C2H2_1"/>
    <property type="match status" value="16"/>
</dbReference>
<feature type="region of interest" description="Disordered" evidence="12">
    <location>
        <begin position="1839"/>
        <end position="1900"/>
    </location>
</feature>
<dbReference type="RefSeq" id="XP_013410837.1">
    <property type="nucleotide sequence ID" value="XM_013555383.1"/>
</dbReference>
<feature type="domain" description="C2H2-type" evidence="13">
    <location>
        <begin position="753"/>
        <end position="782"/>
    </location>
</feature>